<gene>
    <name evidence="2" type="ORF">PROFFT_A_00260</name>
</gene>
<evidence type="ECO:0000313" key="2">
    <source>
        <dbReference type="EMBL" id="CAD6506988.1"/>
    </source>
</evidence>
<keyword evidence="3" id="KW-1185">Reference proteome</keyword>
<protein>
    <submittedName>
        <fullName evidence="2">Uncharacterized protein</fullName>
    </submittedName>
</protein>
<dbReference type="AlphaFoldDB" id="A0A8E4GIA9"/>
<dbReference type="KEGG" id="ptf:PROFFT_A_00260"/>
<evidence type="ECO:0000313" key="3">
    <source>
        <dbReference type="Proteomes" id="UP000683585"/>
    </source>
</evidence>
<proteinExistence type="predicted"/>
<dbReference type="EMBL" id="LR890047">
    <property type="protein sequence ID" value="CAD6506988.1"/>
    <property type="molecule type" value="Genomic_DNA"/>
</dbReference>
<sequence length="52" mass="6102">MFPFYVNQIFLSILEHYLYGLCTLIELILIFNMLVVKVMIQIAVSHKSINVK</sequence>
<reference evidence="2 3" key="1">
    <citation type="submission" date="2020-10" db="EMBL/GenBank/DDBJ databases">
        <authorList>
            <person name="Szabo G."/>
        </authorList>
    </citation>
    <scope>NUCLEOTIDE SEQUENCE [LARGE SCALE GENOMIC DNA]</scope>
    <source>
        <strain evidence="2">PROFFT</strain>
    </source>
</reference>
<keyword evidence="1" id="KW-0812">Transmembrane</keyword>
<organism evidence="2 3">
    <name type="scientific">Candidatus Profftia tarda</name>
    <dbReference type="NCBI Taxonomy" id="1177216"/>
    <lineage>
        <taxon>Bacteria</taxon>
        <taxon>Pseudomonadati</taxon>
        <taxon>Pseudomonadota</taxon>
        <taxon>Gammaproteobacteria</taxon>
        <taxon>Enterobacterales</taxon>
        <taxon>Enterobacteriaceae</taxon>
        <taxon>Candidatus Profftia</taxon>
    </lineage>
</organism>
<keyword evidence="1" id="KW-0472">Membrane</keyword>
<evidence type="ECO:0000256" key="1">
    <source>
        <dbReference type="SAM" id="Phobius"/>
    </source>
</evidence>
<feature type="transmembrane region" description="Helical" evidence="1">
    <location>
        <begin position="17"/>
        <end position="40"/>
    </location>
</feature>
<accession>A0A8E4GIA9</accession>
<name>A0A8E4GIA9_9ENTR</name>
<dbReference type="Proteomes" id="UP000683585">
    <property type="component" value="Chromosome"/>
</dbReference>
<keyword evidence="1" id="KW-1133">Transmembrane helix</keyword>